<dbReference type="Proteomes" id="UP000308199">
    <property type="component" value="Unassembled WGS sequence"/>
</dbReference>
<keyword evidence="3" id="KW-1185">Reference proteome</keyword>
<feature type="region of interest" description="Disordered" evidence="1">
    <location>
        <begin position="247"/>
        <end position="295"/>
    </location>
</feature>
<feature type="compositionally biased region" description="Low complexity" evidence="1">
    <location>
        <begin position="322"/>
        <end position="341"/>
    </location>
</feature>
<evidence type="ECO:0000313" key="2">
    <source>
        <dbReference type="EMBL" id="THH09384.1"/>
    </source>
</evidence>
<accession>A0A4S4LC99</accession>
<proteinExistence type="predicted"/>
<protein>
    <submittedName>
        <fullName evidence="2">Uncharacterized protein</fullName>
    </submittedName>
</protein>
<dbReference type="AlphaFoldDB" id="A0A4S4LC99"/>
<feature type="region of interest" description="Disordered" evidence="1">
    <location>
        <begin position="317"/>
        <end position="362"/>
    </location>
</feature>
<sequence>MAHQPTSKNIFTLTKYSRAVFKQDGSQMRQFWHHHTQPTLRLLLEMRKSVQGVLESARIRVVWTVDRGTAFPNNKSSQENVIIDDIDLLTIRRHVRPFPTQGLPLKAVFRDNMIGIRYLPPQAQSNASSEYRRFQITFQASHAAAAVIEAIQDVCPCKPSPINVGIPPASNSVYPQGNDVVMSSQSNEMTFQTQESSQYHQAPSRNEFSTIMPTSQFSDSHLPHVSQTTHHFDLPQEFSTSSQLPYQNVASRPDFGSSSYQTSTLHAASRHKTLPRNAPFEQSSSSPYHFQSRPDSLVRRHTMSLLDSDIRNAQESQTDLGPLRPLALPTSSTSSQTLLSTDIAESDSASKPSKEHASVSAAHLDQNSAVVSTSAKDPILASLYETCKLDHLPQEELEKLVAHIVREDGFTQLLEKVDKMWRLKGFVDI</sequence>
<feature type="compositionally biased region" description="Polar residues" evidence="1">
    <location>
        <begin position="247"/>
        <end position="266"/>
    </location>
</feature>
<dbReference type="OrthoDB" id="3364736at2759"/>
<evidence type="ECO:0000256" key="1">
    <source>
        <dbReference type="SAM" id="MobiDB-lite"/>
    </source>
</evidence>
<organism evidence="2 3">
    <name type="scientific">Phellinidium pouzarii</name>
    <dbReference type="NCBI Taxonomy" id="167371"/>
    <lineage>
        <taxon>Eukaryota</taxon>
        <taxon>Fungi</taxon>
        <taxon>Dikarya</taxon>
        <taxon>Basidiomycota</taxon>
        <taxon>Agaricomycotina</taxon>
        <taxon>Agaricomycetes</taxon>
        <taxon>Hymenochaetales</taxon>
        <taxon>Hymenochaetaceae</taxon>
        <taxon>Phellinidium</taxon>
    </lineage>
</organism>
<feature type="compositionally biased region" description="Polar residues" evidence="1">
    <location>
        <begin position="280"/>
        <end position="289"/>
    </location>
</feature>
<gene>
    <name evidence="2" type="ORF">EW145_g2046</name>
</gene>
<comment type="caution">
    <text evidence="2">The sequence shown here is derived from an EMBL/GenBank/DDBJ whole genome shotgun (WGS) entry which is preliminary data.</text>
</comment>
<dbReference type="EMBL" id="SGPK01000065">
    <property type="protein sequence ID" value="THH09384.1"/>
    <property type="molecule type" value="Genomic_DNA"/>
</dbReference>
<reference evidence="2 3" key="1">
    <citation type="submission" date="2019-02" db="EMBL/GenBank/DDBJ databases">
        <title>Genome sequencing of the rare red list fungi Phellinidium pouzarii.</title>
        <authorList>
            <person name="Buettner E."/>
            <person name="Kellner H."/>
        </authorList>
    </citation>
    <scope>NUCLEOTIDE SEQUENCE [LARGE SCALE GENOMIC DNA]</scope>
    <source>
        <strain evidence="2 3">DSM 108285</strain>
    </source>
</reference>
<evidence type="ECO:0000313" key="3">
    <source>
        <dbReference type="Proteomes" id="UP000308199"/>
    </source>
</evidence>
<name>A0A4S4LC99_9AGAM</name>